<reference evidence="2 3" key="1">
    <citation type="submission" date="2018-12" db="EMBL/GenBank/DDBJ databases">
        <authorList>
            <consortium name="Pathogen Informatics"/>
        </authorList>
    </citation>
    <scope>NUCLEOTIDE SEQUENCE [LARGE SCALE GENOMIC DNA]</scope>
    <source>
        <strain evidence="2 3">NCTC9428</strain>
    </source>
</reference>
<protein>
    <submittedName>
        <fullName evidence="2">Uncharacterized protein</fullName>
    </submittedName>
</protein>
<keyword evidence="1" id="KW-1133">Transmembrane helix</keyword>
<evidence type="ECO:0000313" key="3">
    <source>
        <dbReference type="Proteomes" id="UP000281909"/>
    </source>
</evidence>
<dbReference type="EMBL" id="LR134318">
    <property type="protein sequence ID" value="VEF10544.1"/>
    <property type="molecule type" value="Genomic_DNA"/>
</dbReference>
<dbReference type="AlphaFoldDB" id="A0A448DUP3"/>
<sequence length="64" mass="7141">MHLDSHENVALERLQTETRKLGAERRKLLAEVAKLRLETFLYPFVVGAGVLTAAATAIGLYLKF</sequence>
<accession>A0A448DUP3</accession>
<proteinExistence type="predicted"/>
<name>A0A448DUP3_PSEFL</name>
<organism evidence="2 3">
    <name type="scientific">Pseudomonas fluorescens</name>
    <dbReference type="NCBI Taxonomy" id="294"/>
    <lineage>
        <taxon>Bacteria</taxon>
        <taxon>Pseudomonadati</taxon>
        <taxon>Pseudomonadota</taxon>
        <taxon>Gammaproteobacteria</taxon>
        <taxon>Pseudomonadales</taxon>
        <taxon>Pseudomonadaceae</taxon>
        <taxon>Pseudomonas</taxon>
    </lineage>
</organism>
<dbReference type="OrthoDB" id="6991315at2"/>
<evidence type="ECO:0000256" key="1">
    <source>
        <dbReference type="SAM" id="Phobius"/>
    </source>
</evidence>
<gene>
    <name evidence="2" type="ORF">NCTC9428_02149</name>
</gene>
<dbReference type="Proteomes" id="UP000281909">
    <property type="component" value="Chromosome"/>
</dbReference>
<keyword evidence="1" id="KW-0472">Membrane</keyword>
<feature type="transmembrane region" description="Helical" evidence="1">
    <location>
        <begin position="40"/>
        <end position="62"/>
    </location>
</feature>
<keyword evidence="1" id="KW-0812">Transmembrane</keyword>
<evidence type="ECO:0000313" key="2">
    <source>
        <dbReference type="EMBL" id="VEF10544.1"/>
    </source>
</evidence>